<evidence type="ECO:0000256" key="7">
    <source>
        <dbReference type="ARBA" id="ARBA00022989"/>
    </source>
</evidence>
<dbReference type="SUPFAM" id="SSF52047">
    <property type="entry name" value="RNI-like"/>
    <property type="match status" value="1"/>
</dbReference>
<evidence type="ECO:0000313" key="11">
    <source>
        <dbReference type="EMBL" id="KAF5730699.1"/>
    </source>
</evidence>
<keyword evidence="7" id="KW-1133">Transmembrane helix</keyword>
<evidence type="ECO:0000256" key="6">
    <source>
        <dbReference type="ARBA" id="ARBA00022737"/>
    </source>
</evidence>
<comment type="caution">
    <text evidence="11">The sequence shown here is derived from an EMBL/GenBank/DDBJ whole genome shotgun (WGS) entry which is preliminary data.</text>
</comment>
<evidence type="ECO:0000256" key="1">
    <source>
        <dbReference type="ARBA" id="ARBA00004251"/>
    </source>
</evidence>
<dbReference type="SMART" id="SM00365">
    <property type="entry name" value="LRR_SD22"/>
    <property type="match status" value="4"/>
</dbReference>
<keyword evidence="6" id="KW-0677">Repeat</keyword>
<dbReference type="PANTHER" id="PTHR27004">
    <property type="entry name" value="RECEPTOR-LIKE PROTEIN 12 ISOFORM X1"/>
    <property type="match status" value="1"/>
</dbReference>
<evidence type="ECO:0000256" key="2">
    <source>
        <dbReference type="ARBA" id="ARBA00009592"/>
    </source>
</evidence>
<organism evidence="11 12">
    <name type="scientific">Tripterygium wilfordii</name>
    <name type="common">Thunder God vine</name>
    <dbReference type="NCBI Taxonomy" id="458696"/>
    <lineage>
        <taxon>Eukaryota</taxon>
        <taxon>Viridiplantae</taxon>
        <taxon>Streptophyta</taxon>
        <taxon>Embryophyta</taxon>
        <taxon>Tracheophyta</taxon>
        <taxon>Spermatophyta</taxon>
        <taxon>Magnoliopsida</taxon>
        <taxon>eudicotyledons</taxon>
        <taxon>Gunneridae</taxon>
        <taxon>Pentapetalae</taxon>
        <taxon>rosids</taxon>
        <taxon>fabids</taxon>
        <taxon>Celastrales</taxon>
        <taxon>Celastraceae</taxon>
        <taxon>Tripterygium</taxon>
    </lineage>
</organism>
<dbReference type="InterPro" id="IPR003591">
    <property type="entry name" value="Leu-rich_rpt_typical-subtyp"/>
</dbReference>
<dbReference type="Pfam" id="PF13855">
    <property type="entry name" value="LRR_8"/>
    <property type="match status" value="2"/>
</dbReference>
<evidence type="ECO:0000256" key="8">
    <source>
        <dbReference type="ARBA" id="ARBA00023136"/>
    </source>
</evidence>
<accession>A0A7J7C9A2</accession>
<evidence type="ECO:0000256" key="9">
    <source>
        <dbReference type="ARBA" id="ARBA00023170"/>
    </source>
</evidence>
<sequence>MNCSTLTTLNLRINNFGGNLSALNFSTLLNLRKLDLGNNMFTGSFPVSLFSCKSLTALRLAENNLTGQIPEEILTLQSLSYLSLSRNSLTNISDAIRILMGCRKLSAVILSKNFCNSSLPDDGSLEFPDGFQNLQVFALGNCQLKGQLPAWLGKLKNLQVLDLSFNQITGTIPSWLKNLPRLFYIDLSSNFISGEFPKELAQLSALTSTWDEEETSYLELPVFVWPNNRTTQQYNQLSILPPAIYLRNNSLSAEIPIQIGQLKLLHVLDLSDNSFTGNIPDEISNLTNLEALYLSGNRLSGEIPASVKSLHFLSSFSVANNNLQGSIPSGGQFDTFPNPVTMAIQACVVQLYSALVQINQELSIQKILKKPLITHFLRGSSRGLFSGLLLDLLVHYYSLSTG</sequence>
<dbReference type="Proteomes" id="UP000593562">
    <property type="component" value="Unassembled WGS sequence"/>
</dbReference>
<dbReference type="PANTHER" id="PTHR27004:SF203">
    <property type="entry name" value="LEUCINE-RICH REPEAT-CONTAINING N-TERMINAL PLANT-TYPE DOMAIN-CONTAINING PROTEIN"/>
    <property type="match status" value="1"/>
</dbReference>
<protein>
    <submittedName>
        <fullName evidence="11">Tyrosine-sulfated glycopeptide receptor 1</fullName>
    </submittedName>
</protein>
<dbReference type="FunFam" id="3.80.10.10:FF:000213">
    <property type="entry name" value="Tyrosine-sulfated glycopeptide receptor 1"/>
    <property type="match status" value="1"/>
</dbReference>
<evidence type="ECO:0000256" key="5">
    <source>
        <dbReference type="ARBA" id="ARBA00022692"/>
    </source>
</evidence>
<dbReference type="InterPro" id="IPR032675">
    <property type="entry name" value="LRR_dom_sf"/>
</dbReference>
<comment type="subcellular location">
    <subcellularLocation>
        <location evidence="1">Cell membrane</location>
        <topology evidence="1">Single-pass type I membrane protein</topology>
    </subcellularLocation>
</comment>
<evidence type="ECO:0000256" key="10">
    <source>
        <dbReference type="ARBA" id="ARBA00023180"/>
    </source>
</evidence>
<dbReference type="SMART" id="SM00369">
    <property type="entry name" value="LRR_TYP"/>
    <property type="match status" value="5"/>
</dbReference>
<dbReference type="EMBL" id="JAAARO010000019">
    <property type="protein sequence ID" value="KAF5730699.1"/>
    <property type="molecule type" value="Genomic_DNA"/>
</dbReference>
<comment type="similarity">
    <text evidence="2">Belongs to the RLP family.</text>
</comment>
<reference evidence="11 12" key="1">
    <citation type="journal article" date="2020" name="Nat. Commun.">
        <title>Genome of Tripterygium wilfordii and identification of cytochrome P450 involved in triptolide biosynthesis.</title>
        <authorList>
            <person name="Tu L."/>
            <person name="Su P."/>
            <person name="Zhang Z."/>
            <person name="Gao L."/>
            <person name="Wang J."/>
            <person name="Hu T."/>
            <person name="Zhou J."/>
            <person name="Zhang Y."/>
            <person name="Zhao Y."/>
            <person name="Liu Y."/>
            <person name="Song Y."/>
            <person name="Tong Y."/>
            <person name="Lu Y."/>
            <person name="Yang J."/>
            <person name="Xu C."/>
            <person name="Jia M."/>
            <person name="Peters R.J."/>
            <person name="Huang L."/>
            <person name="Gao W."/>
        </authorList>
    </citation>
    <scope>NUCLEOTIDE SEQUENCE [LARGE SCALE GENOMIC DNA]</scope>
    <source>
        <strain evidence="12">cv. XIE 37</strain>
        <tissue evidence="11">Leaf</tissue>
    </source>
</reference>
<dbReference type="AlphaFoldDB" id="A0A7J7C9A2"/>
<keyword evidence="5" id="KW-0812">Transmembrane</keyword>
<keyword evidence="12" id="KW-1185">Reference proteome</keyword>
<evidence type="ECO:0000256" key="4">
    <source>
        <dbReference type="ARBA" id="ARBA00022614"/>
    </source>
</evidence>
<dbReference type="Pfam" id="PF00560">
    <property type="entry name" value="LRR_1"/>
    <property type="match status" value="2"/>
</dbReference>
<dbReference type="PRINTS" id="PR00019">
    <property type="entry name" value="LEURICHRPT"/>
</dbReference>
<keyword evidence="8" id="KW-0472">Membrane</keyword>
<evidence type="ECO:0000256" key="3">
    <source>
        <dbReference type="ARBA" id="ARBA00022475"/>
    </source>
</evidence>
<gene>
    <name evidence="11" type="ORF">HS088_TW19G00294</name>
</gene>
<keyword evidence="3" id="KW-1003">Cell membrane</keyword>
<keyword evidence="10" id="KW-0325">Glycoprotein</keyword>
<dbReference type="InParanoid" id="A0A7J7C9A2"/>
<dbReference type="Gene3D" id="3.80.10.10">
    <property type="entry name" value="Ribonuclease Inhibitor"/>
    <property type="match status" value="1"/>
</dbReference>
<evidence type="ECO:0000313" key="12">
    <source>
        <dbReference type="Proteomes" id="UP000593562"/>
    </source>
</evidence>
<dbReference type="InterPro" id="IPR001611">
    <property type="entry name" value="Leu-rich_rpt"/>
</dbReference>
<keyword evidence="4" id="KW-0433">Leucine-rich repeat</keyword>
<proteinExistence type="inferred from homology"/>
<dbReference type="PROSITE" id="PS51450">
    <property type="entry name" value="LRR"/>
    <property type="match status" value="2"/>
</dbReference>
<dbReference type="GO" id="GO:0005886">
    <property type="term" value="C:plasma membrane"/>
    <property type="evidence" value="ECO:0007669"/>
    <property type="project" value="UniProtKB-SubCell"/>
</dbReference>
<name>A0A7J7C9A2_TRIWF</name>
<keyword evidence="9 11" id="KW-0675">Receptor</keyword>